<comment type="cofactor">
    <cofactor evidence="6">
        <name>Mg(2+)</name>
        <dbReference type="ChEBI" id="CHEBI:18420"/>
    </cofactor>
</comment>
<keyword evidence="2 6" id="KW-0963">Cytoplasm</keyword>
<comment type="similarity">
    <text evidence="6">Belongs to the endonuclease V family.</text>
</comment>
<comment type="caution">
    <text evidence="7">The sequence shown here is derived from an EMBL/GenBank/DDBJ whole genome shotgun (WGS) entry which is preliminary data.</text>
</comment>
<dbReference type="Pfam" id="PF04493">
    <property type="entry name" value="Endonuclease_5"/>
    <property type="match status" value="1"/>
</dbReference>
<keyword evidence="5 6" id="KW-0378">Hydrolase</keyword>
<keyword evidence="6" id="KW-0479">Metal-binding</keyword>
<dbReference type="GO" id="GO:0003727">
    <property type="term" value="F:single-stranded RNA binding"/>
    <property type="evidence" value="ECO:0007669"/>
    <property type="project" value="TreeGrafter"/>
</dbReference>
<keyword evidence="6" id="KW-0460">Magnesium</keyword>
<evidence type="ECO:0000313" key="7">
    <source>
        <dbReference type="EMBL" id="RAJ83143.1"/>
    </source>
</evidence>
<reference evidence="7 8" key="1">
    <citation type="submission" date="2018-06" db="EMBL/GenBank/DDBJ databases">
        <title>Genomic Encyclopedia of Archaeal and Bacterial Type Strains, Phase II (KMG-II): from individual species to whole genera.</title>
        <authorList>
            <person name="Goeker M."/>
        </authorList>
    </citation>
    <scope>NUCLEOTIDE SEQUENCE [LARGE SCALE GENOMIC DNA]</scope>
    <source>
        <strain evidence="7 8">DSM 29821</strain>
    </source>
</reference>
<dbReference type="EMBL" id="QLMA01000003">
    <property type="protein sequence ID" value="RAJ83143.1"/>
    <property type="molecule type" value="Genomic_DNA"/>
</dbReference>
<dbReference type="Gene3D" id="3.30.2170.10">
    <property type="entry name" value="archaeoglobus fulgidus dsm 4304 superfamily"/>
    <property type="match status" value="1"/>
</dbReference>
<proteinExistence type="inferred from homology"/>
<keyword evidence="8" id="KW-1185">Reference proteome</keyword>
<gene>
    <name evidence="6" type="primary">nfi</name>
    <name evidence="7" type="ORF">CLV59_103102</name>
</gene>
<dbReference type="PANTHER" id="PTHR28511:SF1">
    <property type="entry name" value="ENDONUCLEASE V"/>
    <property type="match status" value="1"/>
</dbReference>
<feature type="site" description="Interaction with target DNA" evidence="6">
    <location>
        <position position="73"/>
    </location>
</feature>
<comment type="subcellular location">
    <subcellularLocation>
        <location evidence="1 6">Cytoplasm</location>
    </subcellularLocation>
</comment>
<keyword evidence="6" id="KW-0227">DNA damage</keyword>
<dbReference type="HAMAP" id="MF_00801">
    <property type="entry name" value="Endonuclease_5"/>
    <property type="match status" value="1"/>
</dbReference>
<dbReference type="CDD" id="cd06559">
    <property type="entry name" value="Endonuclease_V"/>
    <property type="match status" value="1"/>
</dbReference>
<feature type="binding site" evidence="6">
    <location>
        <position position="35"/>
    </location>
    <ligand>
        <name>Mg(2+)</name>
        <dbReference type="ChEBI" id="CHEBI:18420"/>
    </ligand>
</feature>
<dbReference type="RefSeq" id="WP_111591806.1">
    <property type="nucleotide sequence ID" value="NZ_QLMA01000003.1"/>
</dbReference>
<dbReference type="Proteomes" id="UP000249819">
    <property type="component" value="Unassembled WGS sequence"/>
</dbReference>
<evidence type="ECO:0000256" key="6">
    <source>
        <dbReference type="HAMAP-Rule" id="MF_00801"/>
    </source>
</evidence>
<dbReference type="AlphaFoldDB" id="A0A327W3B3"/>
<dbReference type="GO" id="GO:0043737">
    <property type="term" value="F:deoxyribonuclease V activity"/>
    <property type="evidence" value="ECO:0007669"/>
    <property type="project" value="UniProtKB-UniRule"/>
</dbReference>
<dbReference type="GO" id="GO:0016891">
    <property type="term" value="F:RNA endonuclease activity producing 5'-phosphomonoesters, hydrolytic mechanism"/>
    <property type="evidence" value="ECO:0007669"/>
    <property type="project" value="TreeGrafter"/>
</dbReference>
<accession>A0A327W3B3</accession>
<keyword evidence="4 6" id="KW-0255">Endonuclease</keyword>
<keyword evidence="3 6" id="KW-0540">Nuclease</keyword>
<organism evidence="7 8">
    <name type="scientific">Chitinophaga dinghuensis</name>
    <dbReference type="NCBI Taxonomy" id="1539050"/>
    <lineage>
        <taxon>Bacteria</taxon>
        <taxon>Pseudomonadati</taxon>
        <taxon>Bacteroidota</taxon>
        <taxon>Chitinophagia</taxon>
        <taxon>Chitinophagales</taxon>
        <taxon>Chitinophagaceae</taxon>
        <taxon>Chitinophaga</taxon>
    </lineage>
</organism>
<name>A0A327W3B3_9BACT</name>
<evidence type="ECO:0000313" key="8">
    <source>
        <dbReference type="Proteomes" id="UP000249819"/>
    </source>
</evidence>
<sequence>MISEAAAIAEQEKLREQIITTDQLPDPIRYIAGTDVEYDKASDLIAGSIVVLDAETLDIVEIATHCMQVTFPYIPGLFSFREMPPLLAAWEKLTQKPDLLICDGQGIAHPRRFGMASHLGISIGKPTIGCGKTKLYGHYTDLDIRKGSIAPLLAEDDVAIIGNVLRTQEGINPVFVSVGHMISLETATNIVLNLAKQYRLPETTRIADHYGRLALEEFKRNNSI</sequence>
<dbReference type="GO" id="GO:0000287">
    <property type="term" value="F:magnesium ion binding"/>
    <property type="evidence" value="ECO:0007669"/>
    <property type="project" value="UniProtKB-UniRule"/>
</dbReference>
<dbReference type="NCBIfam" id="NF008629">
    <property type="entry name" value="PRK11617.1"/>
    <property type="match status" value="1"/>
</dbReference>
<dbReference type="PANTHER" id="PTHR28511">
    <property type="entry name" value="ENDONUCLEASE V"/>
    <property type="match status" value="1"/>
</dbReference>
<comment type="function">
    <text evidence="6">DNA repair enzyme involved in the repair of deaminated bases. Selectively cleaves double-stranded DNA at the second phosphodiester bond 3' to a deoxyinosine leaving behind the intact lesion on the nicked DNA.</text>
</comment>
<evidence type="ECO:0000256" key="3">
    <source>
        <dbReference type="ARBA" id="ARBA00022722"/>
    </source>
</evidence>
<feature type="binding site" evidence="6">
    <location>
        <position position="103"/>
    </location>
    <ligand>
        <name>Mg(2+)</name>
        <dbReference type="ChEBI" id="CHEBI:18420"/>
    </ligand>
</feature>
<evidence type="ECO:0000256" key="2">
    <source>
        <dbReference type="ARBA" id="ARBA00022490"/>
    </source>
</evidence>
<evidence type="ECO:0000256" key="1">
    <source>
        <dbReference type="ARBA" id="ARBA00004496"/>
    </source>
</evidence>
<evidence type="ECO:0000256" key="4">
    <source>
        <dbReference type="ARBA" id="ARBA00022759"/>
    </source>
</evidence>
<dbReference type="EC" id="3.1.21.7" evidence="6"/>
<keyword evidence="6" id="KW-0234">DNA repair</keyword>
<comment type="catalytic activity">
    <reaction evidence="6">
        <text>Endonucleolytic cleavage at apurinic or apyrimidinic sites to products with a 5'-phosphate.</text>
        <dbReference type="EC" id="3.1.21.7"/>
    </reaction>
</comment>
<dbReference type="OrthoDB" id="9790916at2"/>
<protein>
    <recommendedName>
        <fullName evidence="6">Endonuclease V</fullName>
        <ecNumber evidence="6">3.1.21.7</ecNumber>
    </recommendedName>
    <alternativeName>
        <fullName evidence="6">Deoxyinosine 3'endonuclease</fullName>
    </alternativeName>
    <alternativeName>
        <fullName evidence="6">Deoxyribonuclease V</fullName>
        <shortName evidence="6">DNase V</shortName>
    </alternativeName>
</protein>
<evidence type="ECO:0000256" key="5">
    <source>
        <dbReference type="ARBA" id="ARBA00022801"/>
    </source>
</evidence>
<dbReference type="GO" id="GO:0005737">
    <property type="term" value="C:cytoplasm"/>
    <property type="evidence" value="ECO:0007669"/>
    <property type="project" value="UniProtKB-SubCell"/>
</dbReference>
<dbReference type="GO" id="GO:0006281">
    <property type="term" value="P:DNA repair"/>
    <property type="evidence" value="ECO:0007669"/>
    <property type="project" value="UniProtKB-UniRule"/>
</dbReference>
<dbReference type="InterPro" id="IPR007581">
    <property type="entry name" value="Endonuclease-V"/>
</dbReference>